<dbReference type="AlphaFoldDB" id="A0AA38L5L5"/>
<evidence type="ECO:0000256" key="1">
    <source>
        <dbReference type="ARBA" id="ARBA00022723"/>
    </source>
</evidence>
<dbReference type="InterPro" id="IPR053114">
    <property type="entry name" value="ATXR5/ATXR6"/>
</dbReference>
<evidence type="ECO:0000313" key="9">
    <source>
        <dbReference type="Proteomes" id="UP000824469"/>
    </source>
</evidence>
<reference evidence="8 9" key="1">
    <citation type="journal article" date="2021" name="Nat. Plants">
        <title>The Taxus genome provides insights into paclitaxel biosynthesis.</title>
        <authorList>
            <person name="Xiong X."/>
            <person name="Gou J."/>
            <person name="Liao Q."/>
            <person name="Li Y."/>
            <person name="Zhou Q."/>
            <person name="Bi G."/>
            <person name="Li C."/>
            <person name="Du R."/>
            <person name="Wang X."/>
            <person name="Sun T."/>
            <person name="Guo L."/>
            <person name="Liang H."/>
            <person name="Lu P."/>
            <person name="Wu Y."/>
            <person name="Zhang Z."/>
            <person name="Ro D.K."/>
            <person name="Shang Y."/>
            <person name="Huang S."/>
            <person name="Yan J."/>
        </authorList>
    </citation>
    <scope>NUCLEOTIDE SEQUENCE [LARGE SCALE GENOMIC DNA]</scope>
    <source>
        <strain evidence="8">Ta-2019</strain>
    </source>
</reference>
<dbReference type="InterPro" id="IPR019787">
    <property type="entry name" value="Znf_PHD-finger"/>
</dbReference>
<dbReference type="InterPro" id="IPR046341">
    <property type="entry name" value="SET_dom_sf"/>
</dbReference>
<dbReference type="Gene3D" id="2.170.270.10">
    <property type="entry name" value="SET domain"/>
    <property type="match status" value="1"/>
</dbReference>
<dbReference type="Gene3D" id="3.30.40.10">
    <property type="entry name" value="Zinc/RING finger domain, C3HC4 (zinc finger)"/>
    <property type="match status" value="1"/>
</dbReference>
<dbReference type="InterPro" id="IPR001965">
    <property type="entry name" value="Znf_PHD"/>
</dbReference>
<protein>
    <recommendedName>
        <fullName evidence="7">PHD-type domain-containing protein</fullName>
    </recommendedName>
</protein>
<dbReference type="InterPro" id="IPR019786">
    <property type="entry name" value="Zinc_finger_PHD-type_CS"/>
</dbReference>
<dbReference type="PROSITE" id="PS50016">
    <property type="entry name" value="ZF_PHD_2"/>
    <property type="match status" value="1"/>
</dbReference>
<keyword evidence="1" id="KW-0479">Metal-binding</keyword>
<feature type="domain" description="PHD-type" evidence="7">
    <location>
        <begin position="53"/>
        <end position="103"/>
    </location>
</feature>
<feature type="compositionally biased region" description="Basic and acidic residues" evidence="6">
    <location>
        <begin position="29"/>
        <end position="38"/>
    </location>
</feature>
<dbReference type="PANTHER" id="PTHR48442:SF1">
    <property type="entry name" value="SET DOMAIN-CONTAINING PROTEIN"/>
    <property type="match status" value="1"/>
</dbReference>
<keyword evidence="4" id="KW-0156">Chromatin regulator</keyword>
<evidence type="ECO:0000256" key="2">
    <source>
        <dbReference type="ARBA" id="ARBA00022771"/>
    </source>
</evidence>
<dbReference type="PANTHER" id="PTHR48442">
    <property type="entry name" value="SET DOMAIN-CONTAINING PROTEIN"/>
    <property type="match status" value="1"/>
</dbReference>
<organism evidence="8 9">
    <name type="scientific">Taxus chinensis</name>
    <name type="common">Chinese yew</name>
    <name type="synonym">Taxus wallichiana var. chinensis</name>
    <dbReference type="NCBI Taxonomy" id="29808"/>
    <lineage>
        <taxon>Eukaryota</taxon>
        <taxon>Viridiplantae</taxon>
        <taxon>Streptophyta</taxon>
        <taxon>Embryophyta</taxon>
        <taxon>Tracheophyta</taxon>
        <taxon>Spermatophyta</taxon>
        <taxon>Pinopsida</taxon>
        <taxon>Pinidae</taxon>
        <taxon>Conifers II</taxon>
        <taxon>Cupressales</taxon>
        <taxon>Taxaceae</taxon>
        <taxon>Taxus</taxon>
    </lineage>
</organism>
<dbReference type="Proteomes" id="UP000824469">
    <property type="component" value="Unassembled WGS sequence"/>
</dbReference>
<dbReference type="GO" id="GO:0006325">
    <property type="term" value="P:chromatin organization"/>
    <property type="evidence" value="ECO:0007669"/>
    <property type="project" value="UniProtKB-KW"/>
</dbReference>
<dbReference type="PROSITE" id="PS01359">
    <property type="entry name" value="ZF_PHD_1"/>
    <property type="match status" value="1"/>
</dbReference>
<dbReference type="SUPFAM" id="SSF57903">
    <property type="entry name" value="FYVE/PHD zinc finger"/>
    <property type="match status" value="1"/>
</dbReference>
<proteinExistence type="predicted"/>
<dbReference type="InterPro" id="IPR013083">
    <property type="entry name" value="Znf_RING/FYVE/PHD"/>
</dbReference>
<evidence type="ECO:0000259" key="7">
    <source>
        <dbReference type="PROSITE" id="PS50016"/>
    </source>
</evidence>
<evidence type="ECO:0000313" key="8">
    <source>
        <dbReference type="EMBL" id="KAH9313923.1"/>
    </source>
</evidence>
<dbReference type="SMART" id="SM00249">
    <property type="entry name" value="PHD"/>
    <property type="match status" value="1"/>
</dbReference>
<feature type="region of interest" description="Disordered" evidence="6">
    <location>
        <begin position="1"/>
        <end position="47"/>
    </location>
</feature>
<dbReference type="OMA" id="YCQNINF"/>
<dbReference type="InterPro" id="IPR011011">
    <property type="entry name" value="Znf_FYVE_PHD"/>
</dbReference>
<evidence type="ECO:0000256" key="4">
    <source>
        <dbReference type="ARBA" id="ARBA00022853"/>
    </source>
</evidence>
<evidence type="ECO:0000256" key="5">
    <source>
        <dbReference type="PROSITE-ProRule" id="PRU00146"/>
    </source>
</evidence>
<sequence>MGRGSGDGKLNTNAQERVVIKNMPRKSGRHAEQSDKPKNNKPKPISKSLDYRDTLCEECRKGDEEDKMLLCDKCDKGYHTYCLCPVVAKVPAGKWFCTQCSEPDKVKVKEFPLVQTKIIDFFHIQKSNQADVSQNGFQKPKKRGSKLFVTKRKRRLLPYVPTENPDRRLEQMASLATALTTAGVQFSDELTYSSSMAPRSSNRPTLEKGGMQVMSKEDKIALELCKTMSSRGECAPLLVVYDSKEGFTVVADNNIKDLTIITEYTGDVDYLCKRENDDGDCMMTLLVTEDRSKSLVVCPDKRGNISRFINGINNHIP</sequence>
<name>A0AA38L5L5_TAXCH</name>
<evidence type="ECO:0000256" key="3">
    <source>
        <dbReference type="ARBA" id="ARBA00022833"/>
    </source>
</evidence>
<dbReference type="SUPFAM" id="SSF82199">
    <property type="entry name" value="SET domain"/>
    <property type="match status" value="1"/>
</dbReference>
<dbReference type="Pfam" id="PF00628">
    <property type="entry name" value="PHD"/>
    <property type="match status" value="1"/>
</dbReference>
<keyword evidence="9" id="KW-1185">Reference proteome</keyword>
<dbReference type="GO" id="GO:0008270">
    <property type="term" value="F:zinc ion binding"/>
    <property type="evidence" value="ECO:0007669"/>
    <property type="project" value="UniProtKB-KW"/>
</dbReference>
<comment type="caution">
    <text evidence="8">The sequence shown here is derived from an EMBL/GenBank/DDBJ whole genome shotgun (WGS) entry which is preliminary data.</text>
</comment>
<dbReference type="CDD" id="cd15545">
    <property type="entry name" value="PHD_BAZ2A_like"/>
    <property type="match status" value="1"/>
</dbReference>
<gene>
    <name evidence="8" type="ORF">KI387_022550</name>
</gene>
<evidence type="ECO:0000256" key="6">
    <source>
        <dbReference type="SAM" id="MobiDB-lite"/>
    </source>
</evidence>
<dbReference type="EMBL" id="JAHRHJ020000005">
    <property type="protein sequence ID" value="KAH9313923.1"/>
    <property type="molecule type" value="Genomic_DNA"/>
</dbReference>
<keyword evidence="2 5" id="KW-0863">Zinc-finger</keyword>
<keyword evidence="3" id="KW-0862">Zinc</keyword>
<accession>A0AA38L5L5</accession>
<feature type="non-terminal residue" evidence="8">
    <location>
        <position position="317"/>
    </location>
</feature>